<evidence type="ECO:0000256" key="1">
    <source>
        <dbReference type="ARBA" id="ARBA00022737"/>
    </source>
</evidence>
<dbReference type="InterPro" id="IPR046960">
    <property type="entry name" value="PPR_At4g14850-like_plant"/>
</dbReference>
<proteinExistence type="predicted"/>
<dbReference type="FunFam" id="1.25.40.10:FF:000090">
    <property type="entry name" value="Pentatricopeptide repeat-containing protein, chloroplastic"/>
    <property type="match status" value="1"/>
</dbReference>
<protein>
    <recommendedName>
        <fullName evidence="5">Pentatricopeptide repeat-containing protein</fullName>
    </recommendedName>
</protein>
<feature type="repeat" description="PPR" evidence="2">
    <location>
        <begin position="538"/>
        <end position="572"/>
    </location>
</feature>
<dbReference type="OMA" id="WDESHRI"/>
<evidence type="ECO:0000256" key="2">
    <source>
        <dbReference type="PROSITE-ProRule" id="PRU00708"/>
    </source>
</evidence>
<evidence type="ECO:0008006" key="5">
    <source>
        <dbReference type="Google" id="ProtNLM"/>
    </source>
</evidence>
<dbReference type="GO" id="GO:0003729">
    <property type="term" value="F:mRNA binding"/>
    <property type="evidence" value="ECO:0007669"/>
    <property type="project" value="UniProtKB-ARBA"/>
</dbReference>
<dbReference type="EMBL" id="CM035416">
    <property type="protein sequence ID" value="KAH7424667.1"/>
    <property type="molecule type" value="Genomic_DNA"/>
</dbReference>
<dbReference type="FunFam" id="1.25.40.10:FF:000073">
    <property type="entry name" value="Pentatricopeptide repeat-containing protein chloroplastic"/>
    <property type="match status" value="2"/>
</dbReference>
<reference evidence="3" key="1">
    <citation type="submission" date="2021-08" db="EMBL/GenBank/DDBJ databases">
        <title>WGS assembly of Ceratopteris richardii.</title>
        <authorList>
            <person name="Marchant D.B."/>
            <person name="Chen G."/>
            <person name="Jenkins J."/>
            <person name="Shu S."/>
            <person name="Leebens-Mack J."/>
            <person name="Grimwood J."/>
            <person name="Schmutz J."/>
            <person name="Soltis P."/>
            <person name="Soltis D."/>
            <person name="Chen Z.-H."/>
        </authorList>
    </citation>
    <scope>NUCLEOTIDE SEQUENCE</scope>
    <source>
        <strain evidence="3">Whitten #5841</strain>
        <tissue evidence="3">Leaf</tissue>
    </source>
</reference>
<dbReference type="AlphaFoldDB" id="A0A8T2TSE3"/>
<accession>A0A8T2TSE3</accession>
<organism evidence="3 4">
    <name type="scientific">Ceratopteris richardii</name>
    <name type="common">Triangle waterfern</name>
    <dbReference type="NCBI Taxonomy" id="49495"/>
    <lineage>
        <taxon>Eukaryota</taxon>
        <taxon>Viridiplantae</taxon>
        <taxon>Streptophyta</taxon>
        <taxon>Embryophyta</taxon>
        <taxon>Tracheophyta</taxon>
        <taxon>Polypodiopsida</taxon>
        <taxon>Polypodiidae</taxon>
        <taxon>Polypodiales</taxon>
        <taxon>Pteridineae</taxon>
        <taxon>Pteridaceae</taxon>
        <taxon>Parkerioideae</taxon>
        <taxon>Ceratopteris</taxon>
    </lineage>
</organism>
<dbReference type="PANTHER" id="PTHR47926">
    <property type="entry name" value="PENTATRICOPEPTIDE REPEAT-CONTAINING PROTEIN"/>
    <property type="match status" value="1"/>
</dbReference>
<dbReference type="Proteomes" id="UP000825935">
    <property type="component" value="Chromosome 11"/>
</dbReference>
<feature type="repeat" description="PPR" evidence="2">
    <location>
        <begin position="336"/>
        <end position="370"/>
    </location>
</feature>
<feature type="repeat" description="PPR" evidence="2">
    <location>
        <begin position="235"/>
        <end position="269"/>
    </location>
</feature>
<dbReference type="InterPro" id="IPR011990">
    <property type="entry name" value="TPR-like_helical_dom_sf"/>
</dbReference>
<keyword evidence="1" id="KW-0677">Repeat</keyword>
<dbReference type="Pfam" id="PF13041">
    <property type="entry name" value="PPR_2"/>
    <property type="match status" value="1"/>
</dbReference>
<feature type="repeat" description="PPR" evidence="2">
    <location>
        <begin position="100"/>
        <end position="134"/>
    </location>
</feature>
<dbReference type="InterPro" id="IPR002885">
    <property type="entry name" value="PPR_rpt"/>
</dbReference>
<keyword evidence="4" id="KW-1185">Reference proteome</keyword>
<evidence type="ECO:0000313" key="4">
    <source>
        <dbReference type="Proteomes" id="UP000825935"/>
    </source>
</evidence>
<dbReference type="EMBL" id="CM035416">
    <property type="protein sequence ID" value="KAH7424666.1"/>
    <property type="molecule type" value="Genomic_DNA"/>
</dbReference>
<dbReference type="GO" id="GO:0009451">
    <property type="term" value="P:RNA modification"/>
    <property type="evidence" value="ECO:0007669"/>
    <property type="project" value="InterPro"/>
</dbReference>
<evidence type="ECO:0000313" key="3">
    <source>
        <dbReference type="EMBL" id="KAH7424666.1"/>
    </source>
</evidence>
<dbReference type="NCBIfam" id="TIGR00756">
    <property type="entry name" value="PPR"/>
    <property type="match status" value="6"/>
</dbReference>
<dbReference type="Pfam" id="PF01535">
    <property type="entry name" value="PPR"/>
    <property type="match status" value="7"/>
</dbReference>
<dbReference type="OrthoDB" id="185373at2759"/>
<comment type="caution">
    <text evidence="3">The sequence shown here is derived from an EMBL/GenBank/DDBJ whole genome shotgun (WGS) entry which is preliminary data.</text>
</comment>
<dbReference type="Gene3D" id="1.25.40.10">
    <property type="entry name" value="Tetratricopeptide repeat domain"/>
    <property type="match status" value="5"/>
</dbReference>
<dbReference type="Pfam" id="PF20431">
    <property type="entry name" value="E_motif"/>
    <property type="match status" value="1"/>
</dbReference>
<sequence length="782" mass="86479">MTKLIPTSALFRDKQLHESLEAACRLHGQDQSVFKETMLYILKMCAEKKDIKNLREVHDFINRRGLNGAPLLEVHIIRAYASCGSLHAASSVFHSISYKTVDSWNAIISAYATLGDGKSALDLFHKMQHEGVKPSTFAAVCVLKFCTSKGILGVPEASAIMVRHGIPVSKNIISCLLQGCLKTCDLAGGRHIHSLMIRGNLDSNSFLGDQLIRLFSDCGSLCEATAVFRRISKPSIYSWTAIISSHVKLGEPAHALELFCSMVRHGVTANSIVLLCLLKACEKLGLLDEGRHIHGQIIELDLERDVLIGNTLVFMYAKCGSLEEGYKLFCKLPQRDLVSWGAIITGYVKCEMATRALELYGMLKQEGLVPSKVIFLCTLKACTGIASLTHGRYVHNDAIISGFKADVNIGSTIVDMYAKCGSFEEASKVFFALPERSIVSWGAMIGGLAHHSKSVSALFLYVRMQELGIAPNRIIFLSVMKACACIGASKHSRLIHDHIIRSGIPLDVMVGSTLVDMYAKCNTPEAVEKVFQCLPEKNLVSWSAMIGAYTRVGNHVQAEWWLEKMQQEGLEPDGIILSSMLTAYSHAGLLQQGHEFFMKLAERYNCTPGLSHFNCIIDLLCRSGCLDEAEDMIASMPSSPDMVGWKALISGCKLHGNVQSGRQCFDELVKIDPNDAAGYMLMSNICAGSFALDEVEQIQVMRRFASAMKKPGTAWIEVGHHLHEFQVGMENSPSVHIKIQQLSRHLRNRDYFPEFSVVLEAFPFQDGLSREDNNTFIKKLKC</sequence>
<gene>
    <name evidence="3" type="ORF">KP509_11G018800</name>
</gene>
<dbReference type="InterPro" id="IPR046848">
    <property type="entry name" value="E_motif"/>
</dbReference>
<dbReference type="PROSITE" id="PS51375">
    <property type="entry name" value="PPR"/>
    <property type="match status" value="5"/>
</dbReference>
<feature type="repeat" description="PPR" evidence="2">
    <location>
        <begin position="437"/>
        <end position="471"/>
    </location>
</feature>
<dbReference type="PANTHER" id="PTHR47926:SF533">
    <property type="entry name" value="DYW DOMAIN-CONTAINING PROTEIN"/>
    <property type="match status" value="1"/>
</dbReference>
<name>A0A8T2TSE3_CERRI</name>